<sequence length="308" mass="33656">MPTPAYAAITLGSNSFNMLIAKTKGGQPHIIAKYKRKVRLAEGIGEDGKLNPEVMQRGLDCLAMFAQMLTQHKIHQDHVAVIATATLRSISNADEFNERALPLLGHSIEIISGMREAELIYQGMVATTCGQGRRLVIDIGGASTEFIIGDGHQVLFKTSLPMGSVTYNRQFFSNMPFQQLDFDDAKQQVLVTLAEHRKTLRDLGWHCVVGASGAVQSVVEVLLHREQSETITLEVLNQLKAEILVQEDRQLLGIHGLSSERAPTFAAGVAILLALFELLGIEHLSLSGGALREGVLIMLAQRVLEEAI</sequence>
<dbReference type="Gene3D" id="3.30.420.40">
    <property type="match status" value="1"/>
</dbReference>
<dbReference type="CDD" id="cd24053">
    <property type="entry name" value="ASKHA_NBD_EcPPX-GppA-like"/>
    <property type="match status" value="1"/>
</dbReference>
<dbReference type="InterPro" id="IPR003695">
    <property type="entry name" value="Ppx_GppA_N"/>
</dbReference>
<dbReference type="InterPro" id="IPR043129">
    <property type="entry name" value="ATPase_NBD"/>
</dbReference>
<dbReference type="EMBL" id="CP080635">
    <property type="protein sequence ID" value="QYX72424.1"/>
    <property type="molecule type" value="Genomic_DNA"/>
</dbReference>
<gene>
    <name evidence="2" type="ORF">K3G22_17070</name>
</gene>
<dbReference type="PANTHER" id="PTHR30005:SF0">
    <property type="entry name" value="RETROGRADE REGULATION PROTEIN 2"/>
    <property type="match status" value="1"/>
</dbReference>
<reference evidence="2 3" key="1">
    <citation type="submission" date="2021-08" db="EMBL/GenBank/DDBJ databases">
        <title>Shewanella putrefaciens YZ-J, complete genome.</title>
        <authorList>
            <person name="Yi Z."/>
        </authorList>
    </citation>
    <scope>NUCLEOTIDE SEQUENCE [LARGE SCALE GENOMIC DNA]</scope>
    <source>
        <strain evidence="2 3">YZ-J</strain>
    </source>
</reference>
<feature type="domain" description="Ppx/GppA phosphatase N-terminal" evidence="1">
    <location>
        <begin position="19"/>
        <end position="300"/>
    </location>
</feature>
<dbReference type="GeneID" id="67445007"/>
<protein>
    <submittedName>
        <fullName evidence="2">Exopolyphosphatase</fullName>
    </submittedName>
</protein>
<evidence type="ECO:0000313" key="3">
    <source>
        <dbReference type="Proteomes" id="UP000827084"/>
    </source>
</evidence>
<organism evidence="2 3">
    <name type="scientific">Shewanella putrefaciens</name>
    <name type="common">Pseudomonas putrefaciens</name>
    <dbReference type="NCBI Taxonomy" id="24"/>
    <lineage>
        <taxon>Bacteria</taxon>
        <taxon>Pseudomonadati</taxon>
        <taxon>Pseudomonadota</taxon>
        <taxon>Gammaproteobacteria</taxon>
        <taxon>Alteromonadales</taxon>
        <taxon>Shewanellaceae</taxon>
        <taxon>Shewanella</taxon>
    </lineage>
</organism>
<name>A0ABX8XA74_SHEPU</name>
<dbReference type="RefSeq" id="WP_061783194.1">
    <property type="nucleotide sequence ID" value="NZ_BMPK01000001.1"/>
</dbReference>
<dbReference type="InterPro" id="IPR050273">
    <property type="entry name" value="GppA/Ppx_hydrolase"/>
</dbReference>
<accession>A0ABX8XA74</accession>
<dbReference type="Pfam" id="PF02541">
    <property type="entry name" value="Ppx-GppA"/>
    <property type="match status" value="1"/>
</dbReference>
<dbReference type="PANTHER" id="PTHR30005">
    <property type="entry name" value="EXOPOLYPHOSPHATASE"/>
    <property type="match status" value="1"/>
</dbReference>
<evidence type="ECO:0000259" key="1">
    <source>
        <dbReference type="Pfam" id="PF02541"/>
    </source>
</evidence>
<evidence type="ECO:0000313" key="2">
    <source>
        <dbReference type="EMBL" id="QYX72424.1"/>
    </source>
</evidence>
<dbReference type="SUPFAM" id="SSF53067">
    <property type="entry name" value="Actin-like ATPase domain"/>
    <property type="match status" value="2"/>
</dbReference>
<proteinExistence type="predicted"/>
<dbReference type="Proteomes" id="UP000827084">
    <property type="component" value="Chromosome"/>
</dbReference>
<keyword evidence="3" id="KW-1185">Reference proteome</keyword>
<dbReference type="Gene3D" id="3.30.420.150">
    <property type="entry name" value="Exopolyphosphatase. Domain 2"/>
    <property type="match status" value="1"/>
</dbReference>